<evidence type="ECO:0000313" key="5">
    <source>
        <dbReference type="EMBL" id="EDQ90060.1"/>
    </source>
</evidence>
<evidence type="ECO:0000256" key="2">
    <source>
        <dbReference type="ARBA" id="ARBA00013064"/>
    </source>
</evidence>
<feature type="non-terminal residue" evidence="5">
    <location>
        <position position="1"/>
    </location>
</feature>
<protein>
    <recommendedName>
        <fullName evidence="2">protein-tyrosine-phosphatase</fullName>
        <ecNumber evidence="2">3.1.3.48</ecNumber>
    </recommendedName>
</protein>
<keyword evidence="4" id="KW-0904">Protein phosphatase</keyword>
<dbReference type="GO" id="GO:0004725">
    <property type="term" value="F:protein tyrosine phosphatase activity"/>
    <property type="evidence" value="ECO:0007669"/>
    <property type="project" value="UniProtKB-EC"/>
</dbReference>
<comment type="similarity">
    <text evidence="1">Belongs to the protein-tyrosine phosphatase family. Non-receptor class dual specificity subfamily.</text>
</comment>
<dbReference type="EMBL" id="CH991548">
    <property type="protein sequence ID" value="EDQ90060.1"/>
    <property type="molecule type" value="Genomic_DNA"/>
</dbReference>
<evidence type="ECO:0000313" key="6">
    <source>
        <dbReference type="Proteomes" id="UP000001357"/>
    </source>
</evidence>
<name>A9UWK4_MONBE</name>
<dbReference type="RefSeq" id="XP_001744827.1">
    <property type="nucleotide sequence ID" value="XM_001744775.1"/>
</dbReference>
<reference evidence="5 6" key="1">
    <citation type="journal article" date="2008" name="Nature">
        <title>The genome of the choanoflagellate Monosiga brevicollis and the origin of metazoans.</title>
        <authorList>
            <consortium name="JGI Sequencing"/>
            <person name="King N."/>
            <person name="Westbrook M.J."/>
            <person name="Young S.L."/>
            <person name="Kuo A."/>
            <person name="Abedin M."/>
            <person name="Chapman J."/>
            <person name="Fairclough S."/>
            <person name="Hellsten U."/>
            <person name="Isogai Y."/>
            <person name="Letunic I."/>
            <person name="Marr M."/>
            <person name="Pincus D."/>
            <person name="Putnam N."/>
            <person name="Rokas A."/>
            <person name="Wright K.J."/>
            <person name="Zuzow R."/>
            <person name="Dirks W."/>
            <person name="Good M."/>
            <person name="Goodstein D."/>
            <person name="Lemons D."/>
            <person name="Li W."/>
            <person name="Lyons J.B."/>
            <person name="Morris A."/>
            <person name="Nichols S."/>
            <person name="Richter D.J."/>
            <person name="Salamov A."/>
            <person name="Bork P."/>
            <person name="Lim W.A."/>
            <person name="Manning G."/>
            <person name="Miller W.T."/>
            <person name="McGinnis W."/>
            <person name="Shapiro H."/>
            <person name="Tjian R."/>
            <person name="Grigoriev I.V."/>
            <person name="Rokhsar D."/>
        </authorList>
    </citation>
    <scope>NUCLEOTIDE SEQUENCE [LARGE SCALE GENOMIC DNA]</scope>
    <source>
        <strain evidence="6">MX1 / ATCC 50154</strain>
    </source>
</reference>
<organism evidence="5 6">
    <name type="scientific">Monosiga brevicollis</name>
    <name type="common">Choanoflagellate</name>
    <dbReference type="NCBI Taxonomy" id="81824"/>
    <lineage>
        <taxon>Eukaryota</taxon>
        <taxon>Choanoflagellata</taxon>
        <taxon>Craspedida</taxon>
        <taxon>Salpingoecidae</taxon>
        <taxon>Monosiga</taxon>
    </lineage>
</organism>
<keyword evidence="6" id="KW-1185">Reference proteome</keyword>
<proteinExistence type="inferred from homology"/>
<evidence type="ECO:0000256" key="4">
    <source>
        <dbReference type="ARBA" id="ARBA00022912"/>
    </source>
</evidence>
<dbReference type="InParanoid" id="A9UWK4"/>
<gene>
    <name evidence="5" type="ORF">MONBRDRAFT_3414</name>
</gene>
<dbReference type="KEGG" id="mbr:MONBRDRAFT_3414"/>
<dbReference type="eggNOG" id="KOG1716">
    <property type="taxonomic scope" value="Eukaryota"/>
</dbReference>
<dbReference type="PANTHER" id="PTHR45848">
    <property type="entry name" value="DUAL SPECIFICITY PROTEIN PHOSPHATASE 12 FAMILY MEMBER"/>
    <property type="match status" value="1"/>
</dbReference>
<dbReference type="Proteomes" id="UP000001357">
    <property type="component" value="Unassembled WGS sequence"/>
</dbReference>
<feature type="non-terminal residue" evidence="5">
    <location>
        <position position="102"/>
    </location>
</feature>
<dbReference type="OMA" id="CAYRVGS"/>
<accession>A9UWK4</accession>
<dbReference type="EC" id="3.1.3.48" evidence="2"/>
<dbReference type="GeneID" id="5890133"/>
<keyword evidence="3" id="KW-0378">Hydrolase</keyword>
<dbReference type="STRING" id="81824.A9UWK4"/>
<evidence type="ECO:0000256" key="1">
    <source>
        <dbReference type="ARBA" id="ARBA00008601"/>
    </source>
</evidence>
<dbReference type="AlphaFoldDB" id="A9UWK4"/>
<evidence type="ECO:0000256" key="3">
    <source>
        <dbReference type="ARBA" id="ARBA00022801"/>
    </source>
</evidence>
<dbReference type="PANTHER" id="PTHR45848:SF4">
    <property type="entry name" value="DUAL SPECIFICITY PROTEIN PHOSPHATASE 12"/>
    <property type="match status" value="1"/>
</dbReference>
<sequence>RRVVATDANMLNHQPGSGQISFQWRRRDRMTAIDTCTSWLIEPMQWMAEVVNGELQGKVVCPKCSHRLGSFNWAGAQCSCGAWLTPAFRINKSKVDYITRQP</sequence>